<dbReference type="GO" id="GO:0005524">
    <property type="term" value="F:ATP binding"/>
    <property type="evidence" value="ECO:0007669"/>
    <property type="project" value="UniProtKB-KW"/>
</dbReference>
<evidence type="ECO:0000313" key="6">
    <source>
        <dbReference type="EMBL" id="KGF03341.1"/>
    </source>
</evidence>
<reference evidence="6 7" key="1">
    <citation type="submission" date="2014-07" db="EMBL/GenBank/DDBJ databases">
        <authorList>
            <person name="McCorrison J."/>
            <person name="Sanka R."/>
            <person name="Torralba M."/>
            <person name="Gillis M."/>
            <person name="Haft D.H."/>
            <person name="Methe B."/>
            <person name="Sutton G."/>
            <person name="Nelson K.E."/>
        </authorList>
    </citation>
    <scope>NUCLEOTIDE SEQUENCE [LARGE SCALE GENOMIC DNA]</scope>
    <source>
        <strain evidence="6 7">S7-1-13</strain>
    </source>
</reference>
<dbReference type="AlphaFoldDB" id="A0A095X0W9"/>
<dbReference type="SMART" id="SM00382">
    <property type="entry name" value="AAA"/>
    <property type="match status" value="1"/>
</dbReference>
<sequence length="219" mass="24687">MKQIEIKNLKFGYNENLILKGINLDLDEGDFAVISGENGSGKSTLIKLILGELKKDSGSIKLFGIDMEEFKNFDKVGYVPQVNEAIKVAFPVSAREYVGLNLYKEFSIFNTITKKSKLKIENTFSTLKIKDLIDRPVNNLSGGQAQRVMIARAMVNNPDILILDEPTVGIDQKSKEDFLNLLVHLNRHHKISILMITHEMDILGDYVDKVFKLKDGLIC</sequence>
<dbReference type="OrthoDB" id="9806726at2"/>
<evidence type="ECO:0000259" key="5">
    <source>
        <dbReference type="PROSITE" id="PS50893"/>
    </source>
</evidence>
<dbReference type="InterPro" id="IPR017871">
    <property type="entry name" value="ABC_transporter-like_CS"/>
</dbReference>
<dbReference type="InterPro" id="IPR003593">
    <property type="entry name" value="AAA+_ATPase"/>
</dbReference>
<dbReference type="PROSITE" id="PS50893">
    <property type="entry name" value="ABC_TRANSPORTER_2"/>
    <property type="match status" value="1"/>
</dbReference>
<keyword evidence="2" id="KW-0813">Transport</keyword>
<comment type="caution">
    <text evidence="6">The sequence shown here is derived from an EMBL/GenBank/DDBJ whole genome shotgun (WGS) entry which is preliminary data.</text>
</comment>
<keyword evidence="4" id="KW-0067">ATP-binding</keyword>
<gene>
    <name evidence="6" type="ORF">HMPREF1630_07825</name>
</gene>
<evidence type="ECO:0000313" key="7">
    <source>
        <dbReference type="Proteomes" id="UP000029579"/>
    </source>
</evidence>
<evidence type="ECO:0000256" key="3">
    <source>
        <dbReference type="ARBA" id="ARBA00022741"/>
    </source>
</evidence>
<organism evidence="6 7">
    <name type="scientific">Anaerococcus lactolyticus S7-1-13</name>
    <dbReference type="NCBI Taxonomy" id="1284686"/>
    <lineage>
        <taxon>Bacteria</taxon>
        <taxon>Bacillati</taxon>
        <taxon>Bacillota</taxon>
        <taxon>Tissierellia</taxon>
        <taxon>Tissierellales</taxon>
        <taxon>Peptoniphilaceae</taxon>
        <taxon>Anaerococcus</taxon>
    </lineage>
</organism>
<dbReference type="EMBL" id="JRMW01000040">
    <property type="protein sequence ID" value="KGF03341.1"/>
    <property type="molecule type" value="Genomic_DNA"/>
</dbReference>
<dbReference type="Pfam" id="PF00005">
    <property type="entry name" value="ABC_tran"/>
    <property type="match status" value="1"/>
</dbReference>
<dbReference type="PROSITE" id="PS00211">
    <property type="entry name" value="ABC_TRANSPORTER_1"/>
    <property type="match status" value="1"/>
</dbReference>
<evidence type="ECO:0000256" key="2">
    <source>
        <dbReference type="ARBA" id="ARBA00022448"/>
    </source>
</evidence>
<protein>
    <submittedName>
        <fullName evidence="6">ABC transporter</fullName>
    </submittedName>
</protein>
<dbReference type="PANTHER" id="PTHR42734">
    <property type="entry name" value="METAL TRANSPORT SYSTEM ATP-BINDING PROTEIN TM_0124-RELATED"/>
    <property type="match status" value="1"/>
</dbReference>
<proteinExistence type="inferred from homology"/>
<keyword evidence="3" id="KW-0547">Nucleotide-binding</keyword>
<dbReference type="GO" id="GO:0016887">
    <property type="term" value="F:ATP hydrolysis activity"/>
    <property type="evidence" value="ECO:0007669"/>
    <property type="project" value="InterPro"/>
</dbReference>
<dbReference type="InterPro" id="IPR050153">
    <property type="entry name" value="Metal_Ion_Import_ABC"/>
</dbReference>
<dbReference type="Proteomes" id="UP000029579">
    <property type="component" value="Unassembled WGS sequence"/>
</dbReference>
<comment type="similarity">
    <text evidence="1">Belongs to the ABC transporter superfamily.</text>
</comment>
<dbReference type="InterPro" id="IPR027417">
    <property type="entry name" value="P-loop_NTPase"/>
</dbReference>
<evidence type="ECO:0000256" key="1">
    <source>
        <dbReference type="ARBA" id="ARBA00005417"/>
    </source>
</evidence>
<name>A0A095X0W9_9FIRM</name>
<dbReference type="eggNOG" id="COG1121">
    <property type="taxonomic scope" value="Bacteria"/>
</dbReference>
<dbReference type="Gene3D" id="3.40.50.300">
    <property type="entry name" value="P-loop containing nucleotide triphosphate hydrolases"/>
    <property type="match status" value="1"/>
</dbReference>
<dbReference type="InterPro" id="IPR003439">
    <property type="entry name" value="ABC_transporter-like_ATP-bd"/>
</dbReference>
<dbReference type="RefSeq" id="WP_037328506.1">
    <property type="nucleotide sequence ID" value="NZ_JRMW01000040.1"/>
</dbReference>
<feature type="domain" description="ABC transporter" evidence="5">
    <location>
        <begin position="4"/>
        <end position="218"/>
    </location>
</feature>
<accession>A0A095X0W9</accession>
<dbReference type="PANTHER" id="PTHR42734:SF17">
    <property type="entry name" value="METAL TRANSPORT SYSTEM ATP-BINDING PROTEIN TM_0124-RELATED"/>
    <property type="match status" value="1"/>
</dbReference>
<dbReference type="SUPFAM" id="SSF52540">
    <property type="entry name" value="P-loop containing nucleoside triphosphate hydrolases"/>
    <property type="match status" value="1"/>
</dbReference>
<evidence type="ECO:0000256" key="4">
    <source>
        <dbReference type="ARBA" id="ARBA00022840"/>
    </source>
</evidence>